<organism evidence="4 5">
    <name type="scientific">Fusarium longipes</name>
    <dbReference type="NCBI Taxonomy" id="694270"/>
    <lineage>
        <taxon>Eukaryota</taxon>
        <taxon>Fungi</taxon>
        <taxon>Dikarya</taxon>
        <taxon>Ascomycota</taxon>
        <taxon>Pezizomycotina</taxon>
        <taxon>Sordariomycetes</taxon>
        <taxon>Hypocreomycetidae</taxon>
        <taxon>Hypocreales</taxon>
        <taxon>Nectriaceae</taxon>
        <taxon>Fusarium</taxon>
    </lineage>
</organism>
<dbReference type="InterPro" id="IPR000253">
    <property type="entry name" value="FHA_dom"/>
</dbReference>
<evidence type="ECO:0000259" key="3">
    <source>
        <dbReference type="PROSITE" id="PS50011"/>
    </source>
</evidence>
<dbReference type="SMART" id="SM00240">
    <property type="entry name" value="FHA"/>
    <property type="match status" value="1"/>
</dbReference>
<feature type="domain" description="Protein kinase" evidence="3">
    <location>
        <begin position="132"/>
        <end position="388"/>
    </location>
</feature>
<dbReference type="PROSITE" id="PS50006">
    <property type="entry name" value="FHA_DOMAIN"/>
    <property type="match status" value="1"/>
</dbReference>
<evidence type="ECO:0000259" key="2">
    <source>
        <dbReference type="PROSITE" id="PS50006"/>
    </source>
</evidence>
<evidence type="ECO:0000313" key="5">
    <source>
        <dbReference type="Proteomes" id="UP000266234"/>
    </source>
</evidence>
<dbReference type="InterPro" id="IPR000719">
    <property type="entry name" value="Prot_kinase_dom"/>
</dbReference>
<dbReference type="EMBL" id="PXOG01000309">
    <property type="protein sequence ID" value="RGP61532.1"/>
    <property type="molecule type" value="Genomic_DNA"/>
</dbReference>
<evidence type="ECO:0000313" key="4">
    <source>
        <dbReference type="EMBL" id="RGP61532.1"/>
    </source>
</evidence>
<dbReference type="STRING" id="694270.A0A395RNU8"/>
<dbReference type="OrthoDB" id="74764at2759"/>
<gene>
    <name evidence="4" type="ORF">FLONG3_10475</name>
</gene>
<dbReference type="AlphaFoldDB" id="A0A395RNU8"/>
<dbReference type="GO" id="GO:0005524">
    <property type="term" value="F:ATP binding"/>
    <property type="evidence" value="ECO:0007669"/>
    <property type="project" value="InterPro"/>
</dbReference>
<dbReference type="Proteomes" id="UP000266234">
    <property type="component" value="Unassembled WGS sequence"/>
</dbReference>
<dbReference type="InterPro" id="IPR008984">
    <property type="entry name" value="SMAD_FHA_dom_sf"/>
</dbReference>
<dbReference type="PROSITE" id="PS50011">
    <property type="entry name" value="PROTEIN_KINASE_DOM"/>
    <property type="match status" value="1"/>
</dbReference>
<dbReference type="PANTHER" id="PTHR24347">
    <property type="entry name" value="SERINE/THREONINE-PROTEIN KINASE"/>
    <property type="match status" value="1"/>
</dbReference>
<comment type="similarity">
    <text evidence="1">Belongs to the protein kinase superfamily. CAMK Ser/Thr protein kinase family. CHEK2 subfamily.</text>
</comment>
<protein>
    <submittedName>
        <fullName evidence="4">Camk kinase</fullName>
    </submittedName>
</protein>
<dbReference type="SUPFAM" id="SSF56112">
    <property type="entry name" value="Protein kinase-like (PK-like)"/>
    <property type="match status" value="1"/>
</dbReference>
<evidence type="ECO:0000256" key="1">
    <source>
        <dbReference type="ARBA" id="ARBA00005575"/>
    </source>
</evidence>
<feature type="domain" description="FHA" evidence="2">
    <location>
        <begin position="40"/>
        <end position="98"/>
    </location>
</feature>
<dbReference type="SUPFAM" id="SSF49879">
    <property type="entry name" value="SMAD/FHA domain"/>
    <property type="match status" value="1"/>
</dbReference>
<dbReference type="GO" id="GO:0004672">
    <property type="term" value="F:protein kinase activity"/>
    <property type="evidence" value="ECO:0007669"/>
    <property type="project" value="InterPro"/>
</dbReference>
<accession>A0A395RNU8</accession>
<dbReference type="Pfam" id="PF00069">
    <property type="entry name" value="Pkinase"/>
    <property type="match status" value="1"/>
</dbReference>
<keyword evidence="4" id="KW-0418">Kinase</keyword>
<proteinExistence type="inferred from homology"/>
<keyword evidence="5" id="KW-1185">Reference proteome</keyword>
<dbReference type="SMART" id="SM00220">
    <property type="entry name" value="S_TKc"/>
    <property type="match status" value="1"/>
</dbReference>
<sequence>MDQDSARPPQEIPAAYLHLVDSRSNNQSQQIFPVYEHDIVKIGRDIRSNTLVIHDDLDMMVSRNHCEVYVVVYEPTINHIYVRDRKSSNGTLVNGKLIGSGPGIIVQYQPSPRHDLTALQQEECKLFASKYRVTDHCLGHGAEAAVCLANDVQTGKQLVCKLVNLDKIYGKNAREDIRRKFQEADILRQLQHPNILSYVDTISSPHTLYIFTELATGGDLMSFIMRRGTVKESESRIIMHQVVRALAYLHEKGIIHRDLKPENILLAYSPKIMYHRVMISDFGTSAVPRRSRMVTNAGTMGYQAPQAHTTAVDIWSLGVVALTLLVSDRHDAMLNQMNEREIRKYITRTFIQLAKRPSDDAANFVRSCLRLNPLRRISAPEAKRHEWLCGKKKNAKLFKRLDKRVMPYWKPHNALRPMPWSLPDLVRTSRYRKLDCYNLEDEKLGYFYTSAPRRQAFC</sequence>
<dbReference type="InterPro" id="IPR011009">
    <property type="entry name" value="Kinase-like_dom_sf"/>
</dbReference>
<dbReference type="Pfam" id="PF00498">
    <property type="entry name" value="FHA"/>
    <property type="match status" value="1"/>
</dbReference>
<dbReference type="Gene3D" id="1.10.510.10">
    <property type="entry name" value="Transferase(Phosphotransferase) domain 1"/>
    <property type="match status" value="1"/>
</dbReference>
<reference evidence="4 5" key="1">
    <citation type="journal article" date="2018" name="PLoS Pathog.">
        <title>Evolution of structural diversity of trichothecenes, a family of toxins produced by plant pathogenic and entomopathogenic fungi.</title>
        <authorList>
            <person name="Proctor R.H."/>
            <person name="McCormick S.P."/>
            <person name="Kim H.S."/>
            <person name="Cardoza R.E."/>
            <person name="Stanley A.M."/>
            <person name="Lindo L."/>
            <person name="Kelly A."/>
            <person name="Brown D.W."/>
            <person name="Lee T."/>
            <person name="Vaughan M.M."/>
            <person name="Alexander N.J."/>
            <person name="Busman M."/>
            <person name="Gutierrez S."/>
        </authorList>
    </citation>
    <scope>NUCLEOTIDE SEQUENCE [LARGE SCALE GENOMIC DNA]</scope>
    <source>
        <strain evidence="4 5">NRRL 20695</strain>
    </source>
</reference>
<dbReference type="Gene3D" id="2.60.200.20">
    <property type="match status" value="1"/>
</dbReference>
<dbReference type="InterPro" id="IPR008271">
    <property type="entry name" value="Ser/Thr_kinase_AS"/>
</dbReference>
<keyword evidence="4" id="KW-0808">Transferase</keyword>
<name>A0A395RNU8_9HYPO</name>
<dbReference type="PROSITE" id="PS00108">
    <property type="entry name" value="PROTEIN_KINASE_ST"/>
    <property type="match status" value="1"/>
</dbReference>
<comment type="caution">
    <text evidence="4">The sequence shown here is derived from an EMBL/GenBank/DDBJ whole genome shotgun (WGS) entry which is preliminary data.</text>
</comment>